<reference evidence="2" key="1">
    <citation type="journal article" date="2019" name="Int. J. Syst. Evol. Microbiol.">
        <title>The Global Catalogue of Microorganisms (GCM) 10K type strain sequencing project: providing services to taxonomists for standard genome sequencing and annotation.</title>
        <authorList>
            <consortium name="The Broad Institute Genomics Platform"/>
            <consortium name="The Broad Institute Genome Sequencing Center for Infectious Disease"/>
            <person name="Wu L."/>
            <person name="Ma J."/>
        </authorList>
    </citation>
    <scope>NUCLEOTIDE SEQUENCE [LARGE SCALE GENOMIC DNA]</scope>
    <source>
        <strain evidence="2">KCTC 42441</strain>
    </source>
</reference>
<gene>
    <name evidence="1" type="ORF">ACFONC_01425</name>
</gene>
<dbReference type="EMBL" id="JBHRYA010000001">
    <property type="protein sequence ID" value="MFC3714818.1"/>
    <property type="molecule type" value="Genomic_DNA"/>
</dbReference>
<protein>
    <submittedName>
        <fullName evidence="1">Uncharacterized protein</fullName>
    </submittedName>
</protein>
<keyword evidence="2" id="KW-1185">Reference proteome</keyword>
<dbReference type="Proteomes" id="UP001595705">
    <property type="component" value="Unassembled WGS sequence"/>
</dbReference>
<organism evidence="1 2">
    <name type="scientific">Luteimonas soli</name>
    <dbReference type="NCBI Taxonomy" id="1648966"/>
    <lineage>
        <taxon>Bacteria</taxon>
        <taxon>Pseudomonadati</taxon>
        <taxon>Pseudomonadota</taxon>
        <taxon>Gammaproteobacteria</taxon>
        <taxon>Lysobacterales</taxon>
        <taxon>Lysobacteraceae</taxon>
        <taxon>Luteimonas</taxon>
    </lineage>
</organism>
<evidence type="ECO:0000313" key="2">
    <source>
        <dbReference type="Proteomes" id="UP001595705"/>
    </source>
</evidence>
<comment type="caution">
    <text evidence="1">The sequence shown here is derived from an EMBL/GenBank/DDBJ whole genome shotgun (WGS) entry which is preliminary data.</text>
</comment>
<dbReference type="RefSeq" id="WP_386741777.1">
    <property type="nucleotide sequence ID" value="NZ_JBHRYA010000001.1"/>
</dbReference>
<proteinExistence type="predicted"/>
<sequence length="214" mass="24335">MSAENEHVNERAGVEGDCREVAESDPVRAASPRILLQQLHQVQEELEQYYLKCLDLDSELQVVRLAGDDAKREIQALRMQLQYLQRELVEAGASGNARSFTRRVLSRLMPSGFRRHGRAAEQQRELTAQLAAVRASEWFDASWYLATYADVREAGMDPVEHYHEFGWKEARNPGPRFDTAWYLHANPDVAAAGISPLWHFIEHGSKEGRPPLPT</sequence>
<name>A0ABV7XI99_9GAMM</name>
<accession>A0ABV7XI99</accession>
<evidence type="ECO:0000313" key="1">
    <source>
        <dbReference type="EMBL" id="MFC3714818.1"/>
    </source>
</evidence>